<accession>A0ACD5TA97</accession>
<proteinExistence type="predicted"/>
<name>A0ACD5TA97_AVESA</name>
<organism evidence="1 2">
    <name type="scientific">Avena sativa</name>
    <name type="common">Oat</name>
    <dbReference type="NCBI Taxonomy" id="4498"/>
    <lineage>
        <taxon>Eukaryota</taxon>
        <taxon>Viridiplantae</taxon>
        <taxon>Streptophyta</taxon>
        <taxon>Embryophyta</taxon>
        <taxon>Tracheophyta</taxon>
        <taxon>Spermatophyta</taxon>
        <taxon>Magnoliopsida</taxon>
        <taxon>Liliopsida</taxon>
        <taxon>Poales</taxon>
        <taxon>Poaceae</taxon>
        <taxon>BOP clade</taxon>
        <taxon>Pooideae</taxon>
        <taxon>Poodae</taxon>
        <taxon>Poeae</taxon>
        <taxon>Poeae Chloroplast Group 1 (Aveneae type)</taxon>
        <taxon>Aveninae</taxon>
        <taxon>Avena</taxon>
    </lineage>
</organism>
<dbReference type="EnsemblPlants" id="AVESA.00010b.r2.1AG0018620.1">
    <property type="protein sequence ID" value="AVESA.00010b.r2.1AG0018620.1.CDS.1"/>
    <property type="gene ID" value="AVESA.00010b.r2.1AG0018620"/>
</dbReference>
<evidence type="ECO:0000313" key="1">
    <source>
        <dbReference type="EnsemblPlants" id="AVESA.00010b.r2.1AG0018620.1.CDS.1"/>
    </source>
</evidence>
<sequence>MNPENGGEEETSRRPKLQARRKASTEEGSWTNGSALPVPPPAGPVYVYAPAPLRAAWTVNLGNGHHGTMVHSISDNSLALLHPEARSAVPIPWMPIPMSMPFLAPAPAPAPAPQHEYEDHGLLLIKLLHSCAAALAEGEMELLNKGLEAISGLASEDGEEPMQRLGSSFADALALRMFQLQPWQWGVCRAPQLQHRVTFPAAQEVATARRHFAAMCPFLRISGSVANHAIVDAMGVQPDMFVHVIDLGGANLDQWLQLLRLFAERSLHQLLRLTVVNEQEEFLSEAAELLATEAERLGVGFLFHPVRLHIDQLFSVGALGVRSGEALAVVSTLQLHRLLADDFAEVAASPPPHDRKGMKVQAHGGAQQRTMTRADALLRDLRKLSPKLVVVTEQEANHNGADFGERFRNALGYYGALFDALEESVPARGSAEERAGVERCLLREEIRDIVARDGTLRRERHETVQRWAARMDAAGFAPEAVRQGVVTQAAMLAQELLPGGAYTVSRVNNGCFFIYRHANPMFSVSTWRAV</sequence>
<dbReference type="Proteomes" id="UP001732700">
    <property type="component" value="Chromosome 1A"/>
</dbReference>
<reference evidence="1" key="2">
    <citation type="submission" date="2025-09" db="UniProtKB">
        <authorList>
            <consortium name="EnsemblPlants"/>
        </authorList>
    </citation>
    <scope>IDENTIFICATION</scope>
</reference>
<keyword evidence="2" id="KW-1185">Reference proteome</keyword>
<reference evidence="1" key="1">
    <citation type="submission" date="2021-05" db="EMBL/GenBank/DDBJ databases">
        <authorList>
            <person name="Scholz U."/>
            <person name="Mascher M."/>
            <person name="Fiebig A."/>
        </authorList>
    </citation>
    <scope>NUCLEOTIDE SEQUENCE [LARGE SCALE GENOMIC DNA]</scope>
</reference>
<evidence type="ECO:0000313" key="2">
    <source>
        <dbReference type="Proteomes" id="UP001732700"/>
    </source>
</evidence>
<protein>
    <submittedName>
        <fullName evidence="1">Uncharacterized protein</fullName>
    </submittedName>
</protein>